<dbReference type="InterPro" id="IPR003661">
    <property type="entry name" value="HisK_dim/P_dom"/>
</dbReference>
<dbReference type="InterPro" id="IPR035965">
    <property type="entry name" value="PAS-like_dom_sf"/>
</dbReference>
<dbReference type="PRINTS" id="PR00344">
    <property type="entry name" value="BCTRLSENSOR"/>
</dbReference>
<proteinExistence type="predicted"/>
<dbReference type="InterPro" id="IPR000014">
    <property type="entry name" value="PAS"/>
</dbReference>
<keyword evidence="11" id="KW-0812">Transmembrane</keyword>
<keyword evidence="10" id="KW-0449">Lipoprotein</keyword>
<dbReference type="PANTHER" id="PTHR43065">
    <property type="entry name" value="SENSOR HISTIDINE KINASE"/>
    <property type="match status" value="1"/>
</dbReference>
<accession>A0ABT9VTX6</accession>
<dbReference type="PROSITE" id="PS50109">
    <property type="entry name" value="HIS_KIN"/>
    <property type="match status" value="1"/>
</dbReference>
<dbReference type="InterPro" id="IPR013656">
    <property type="entry name" value="PAS_4"/>
</dbReference>
<name>A0ABT9VTX6_9BACI</name>
<keyword evidence="9" id="KW-0564">Palmitate</keyword>
<keyword evidence="3" id="KW-0597">Phosphoprotein</keyword>
<dbReference type="InterPro" id="IPR036890">
    <property type="entry name" value="HATPase_C_sf"/>
</dbReference>
<dbReference type="CDD" id="cd00082">
    <property type="entry name" value="HisKA"/>
    <property type="match status" value="1"/>
</dbReference>
<feature type="domain" description="Histidine kinase" evidence="12">
    <location>
        <begin position="485"/>
        <end position="704"/>
    </location>
</feature>
<gene>
    <name evidence="14" type="ORF">J2S11_000335</name>
</gene>
<evidence type="ECO:0000256" key="4">
    <source>
        <dbReference type="ARBA" id="ARBA00022679"/>
    </source>
</evidence>
<feature type="transmembrane region" description="Helical" evidence="11">
    <location>
        <begin position="20"/>
        <end position="38"/>
    </location>
</feature>
<keyword evidence="7" id="KW-0067">ATP-binding</keyword>
<dbReference type="InterPro" id="IPR036097">
    <property type="entry name" value="HisK_dim/P_sf"/>
</dbReference>
<protein>
    <recommendedName>
        <fullName evidence="2">histidine kinase</fullName>
        <ecNumber evidence="2">2.7.13.3</ecNumber>
    </recommendedName>
</protein>
<evidence type="ECO:0000256" key="1">
    <source>
        <dbReference type="ARBA" id="ARBA00000085"/>
    </source>
</evidence>
<dbReference type="RefSeq" id="WP_307390018.1">
    <property type="nucleotide sequence ID" value="NZ_BAAADK010000021.1"/>
</dbReference>
<feature type="domain" description="PAC" evidence="13">
    <location>
        <begin position="419"/>
        <end position="472"/>
    </location>
</feature>
<dbReference type="EMBL" id="JAUSTY010000001">
    <property type="protein sequence ID" value="MDQ0164436.1"/>
    <property type="molecule type" value="Genomic_DNA"/>
</dbReference>
<dbReference type="SUPFAM" id="SSF55874">
    <property type="entry name" value="ATPase domain of HSP90 chaperone/DNA topoisomerase II/histidine kinase"/>
    <property type="match status" value="1"/>
</dbReference>
<dbReference type="SUPFAM" id="SSF47384">
    <property type="entry name" value="Homodimeric domain of signal transducing histidine kinase"/>
    <property type="match status" value="1"/>
</dbReference>
<evidence type="ECO:0000256" key="8">
    <source>
        <dbReference type="ARBA" id="ARBA00023012"/>
    </source>
</evidence>
<dbReference type="Gene3D" id="3.30.450.20">
    <property type="entry name" value="PAS domain"/>
    <property type="match status" value="1"/>
</dbReference>
<evidence type="ECO:0000256" key="2">
    <source>
        <dbReference type="ARBA" id="ARBA00012438"/>
    </source>
</evidence>
<reference evidence="14 15" key="1">
    <citation type="submission" date="2023-07" db="EMBL/GenBank/DDBJ databases">
        <title>Genomic Encyclopedia of Type Strains, Phase IV (KMG-IV): sequencing the most valuable type-strain genomes for metagenomic binning, comparative biology and taxonomic classification.</title>
        <authorList>
            <person name="Goeker M."/>
        </authorList>
    </citation>
    <scope>NUCLEOTIDE SEQUENCE [LARGE SCALE GENOMIC DNA]</scope>
    <source>
        <strain evidence="14 15">DSM 12751</strain>
    </source>
</reference>
<evidence type="ECO:0000259" key="13">
    <source>
        <dbReference type="PROSITE" id="PS50113"/>
    </source>
</evidence>
<comment type="caution">
    <text evidence="14">The sequence shown here is derived from an EMBL/GenBank/DDBJ whole genome shotgun (WGS) entry which is preliminary data.</text>
</comment>
<keyword evidence="11" id="KW-0472">Membrane</keyword>
<evidence type="ECO:0000256" key="6">
    <source>
        <dbReference type="ARBA" id="ARBA00022777"/>
    </source>
</evidence>
<dbReference type="Gene3D" id="1.10.287.130">
    <property type="match status" value="1"/>
</dbReference>
<dbReference type="InterPro" id="IPR005467">
    <property type="entry name" value="His_kinase_dom"/>
</dbReference>
<evidence type="ECO:0000256" key="10">
    <source>
        <dbReference type="ARBA" id="ARBA00023288"/>
    </source>
</evidence>
<keyword evidence="6" id="KW-0418">Kinase</keyword>
<organism evidence="14 15">
    <name type="scientific">Caldalkalibacillus horti</name>
    <dbReference type="NCBI Taxonomy" id="77523"/>
    <lineage>
        <taxon>Bacteria</taxon>
        <taxon>Bacillati</taxon>
        <taxon>Bacillota</taxon>
        <taxon>Bacilli</taxon>
        <taxon>Bacillales</taxon>
        <taxon>Bacillaceae</taxon>
        <taxon>Caldalkalibacillus</taxon>
    </lineage>
</organism>
<dbReference type="InterPro" id="IPR004358">
    <property type="entry name" value="Sig_transdc_His_kin-like_C"/>
</dbReference>
<feature type="transmembrane region" description="Helical" evidence="11">
    <location>
        <begin position="293"/>
        <end position="315"/>
    </location>
</feature>
<keyword evidence="11" id="KW-1133">Transmembrane helix</keyword>
<keyword evidence="15" id="KW-1185">Reference proteome</keyword>
<sequence>MKREQFVKRTSSRKKWNFTIAVAVCCVVAAVITIPYMFDSFLKHHVYARDLSLNNQAGEEPSPLRIGFDPLLPPYQFEELGEYKGFNIDIMKSVADWGDLTLEWVPVRTGDKVQALKEERVDVLLGVPYRANYVDDINFTERYYTSEVGMLVPVQHSSTISNLAELSERIVALEKDTLEYEFLQNIRRIKYHVTSNQRDAFRLLLEGRADAFVGNAVTAEKLLEEYGVQEHFIFVDRYVMPIEYTMAVRQQDYSLLQFLNEGLNEIKVQGTYKQIHEQWFVDEHGELQQRMEMMIRIITISGLFIGCIFFLGICWNRQLKKQVRIRTEDVNQLNESLAIRATEVKNSDQLTKQILESSPRAIVTIDRAGIITSMNEKATHTMNLKSKVNGVSYKLNPVMKEVLDSKIRDILDKGKQFHGEIESHTLSGNRGEEVYLRYYAYPLNDYQKKISGVILSFEDITDERHLRDQMFEQEKSRALSQLVAGIAHEIRNPLTSIKTFVELIPNKIQNLRFQEEISHHVPKEIERLNELIEGLIDYAKPAGQKFERINVASFIESAAPLFLKAVEIKGYKVETILKPDLEIKVDPNQLKQVLINLIINSVEALDEKERVESESSYADITIRSWNEEGHAKGMVYIQVTDQGIGMSEKQIKRVMEPFYTTKSNGVGLGLALSYQYIKENNGEMEIESIVGKGTTVTLSFRREK</sequence>
<evidence type="ECO:0000256" key="11">
    <source>
        <dbReference type="SAM" id="Phobius"/>
    </source>
</evidence>
<dbReference type="NCBIfam" id="TIGR00229">
    <property type="entry name" value="sensory_box"/>
    <property type="match status" value="1"/>
</dbReference>
<evidence type="ECO:0000256" key="7">
    <source>
        <dbReference type="ARBA" id="ARBA00022840"/>
    </source>
</evidence>
<dbReference type="Pfam" id="PF02518">
    <property type="entry name" value="HATPase_c"/>
    <property type="match status" value="1"/>
</dbReference>
<dbReference type="Pfam" id="PF00497">
    <property type="entry name" value="SBP_bac_3"/>
    <property type="match status" value="1"/>
</dbReference>
<keyword evidence="4" id="KW-0808">Transferase</keyword>
<evidence type="ECO:0000259" key="12">
    <source>
        <dbReference type="PROSITE" id="PS50109"/>
    </source>
</evidence>
<dbReference type="Gene3D" id="3.30.565.10">
    <property type="entry name" value="Histidine kinase-like ATPase, C-terminal domain"/>
    <property type="match status" value="1"/>
</dbReference>
<evidence type="ECO:0000256" key="9">
    <source>
        <dbReference type="ARBA" id="ARBA00023139"/>
    </source>
</evidence>
<dbReference type="EC" id="2.7.13.3" evidence="2"/>
<dbReference type="SMART" id="SM00388">
    <property type="entry name" value="HisKA"/>
    <property type="match status" value="1"/>
</dbReference>
<dbReference type="SUPFAM" id="SSF53850">
    <property type="entry name" value="Periplasmic binding protein-like II"/>
    <property type="match status" value="1"/>
</dbReference>
<dbReference type="SMART" id="SM00062">
    <property type="entry name" value="PBPb"/>
    <property type="match status" value="1"/>
</dbReference>
<dbReference type="Proteomes" id="UP001235840">
    <property type="component" value="Unassembled WGS sequence"/>
</dbReference>
<dbReference type="InterPro" id="IPR001638">
    <property type="entry name" value="Solute-binding_3/MltF_N"/>
</dbReference>
<dbReference type="Pfam" id="PF00512">
    <property type="entry name" value="HisKA"/>
    <property type="match status" value="1"/>
</dbReference>
<dbReference type="InterPro" id="IPR000700">
    <property type="entry name" value="PAS-assoc_C"/>
</dbReference>
<dbReference type="SUPFAM" id="SSF55785">
    <property type="entry name" value="PYP-like sensor domain (PAS domain)"/>
    <property type="match status" value="1"/>
</dbReference>
<dbReference type="Gene3D" id="3.40.190.10">
    <property type="entry name" value="Periplasmic binding protein-like II"/>
    <property type="match status" value="2"/>
</dbReference>
<dbReference type="PROSITE" id="PS50113">
    <property type="entry name" value="PAC"/>
    <property type="match status" value="1"/>
</dbReference>
<dbReference type="CDD" id="cd13704">
    <property type="entry name" value="PBP2_HisK"/>
    <property type="match status" value="1"/>
</dbReference>
<evidence type="ECO:0000256" key="3">
    <source>
        <dbReference type="ARBA" id="ARBA00022553"/>
    </source>
</evidence>
<evidence type="ECO:0000256" key="5">
    <source>
        <dbReference type="ARBA" id="ARBA00022741"/>
    </source>
</evidence>
<comment type="catalytic activity">
    <reaction evidence="1">
        <text>ATP + protein L-histidine = ADP + protein N-phospho-L-histidine.</text>
        <dbReference type="EC" id="2.7.13.3"/>
    </reaction>
</comment>
<evidence type="ECO:0000313" key="15">
    <source>
        <dbReference type="Proteomes" id="UP001235840"/>
    </source>
</evidence>
<dbReference type="Pfam" id="PF08448">
    <property type="entry name" value="PAS_4"/>
    <property type="match status" value="1"/>
</dbReference>
<dbReference type="PANTHER" id="PTHR43065:SF10">
    <property type="entry name" value="PEROXIDE STRESS-ACTIVATED HISTIDINE KINASE MAK3"/>
    <property type="match status" value="1"/>
</dbReference>
<dbReference type="InterPro" id="IPR003594">
    <property type="entry name" value="HATPase_dom"/>
</dbReference>
<keyword evidence="5" id="KW-0547">Nucleotide-binding</keyword>
<dbReference type="SMART" id="SM00387">
    <property type="entry name" value="HATPase_c"/>
    <property type="match status" value="1"/>
</dbReference>
<evidence type="ECO:0000313" key="14">
    <source>
        <dbReference type="EMBL" id="MDQ0164436.1"/>
    </source>
</evidence>
<keyword evidence="8" id="KW-0902">Two-component regulatory system</keyword>